<keyword evidence="1" id="KW-0472">Membrane</keyword>
<evidence type="ECO:0000313" key="4">
    <source>
        <dbReference type="WBParaSite" id="TCNE_0000138501-mRNA-1"/>
    </source>
</evidence>
<dbReference type="AlphaFoldDB" id="A0A183TYR6"/>
<keyword evidence="1" id="KW-0812">Transmembrane</keyword>
<accession>A0A183TYR6</accession>
<reference evidence="4" key="1">
    <citation type="submission" date="2016-06" db="UniProtKB">
        <authorList>
            <consortium name="WormBaseParasite"/>
        </authorList>
    </citation>
    <scope>IDENTIFICATION</scope>
</reference>
<proteinExistence type="predicted"/>
<name>A0A183TYR6_TOXCA</name>
<evidence type="ECO:0000313" key="3">
    <source>
        <dbReference type="Proteomes" id="UP000050794"/>
    </source>
</evidence>
<dbReference type="WBParaSite" id="TCNE_0000138501-mRNA-1">
    <property type="protein sequence ID" value="TCNE_0000138501-mRNA-1"/>
    <property type="gene ID" value="TCNE_0000138501"/>
</dbReference>
<organism evidence="3 4">
    <name type="scientific">Toxocara canis</name>
    <name type="common">Canine roundworm</name>
    <dbReference type="NCBI Taxonomy" id="6265"/>
    <lineage>
        <taxon>Eukaryota</taxon>
        <taxon>Metazoa</taxon>
        <taxon>Ecdysozoa</taxon>
        <taxon>Nematoda</taxon>
        <taxon>Chromadorea</taxon>
        <taxon>Rhabditida</taxon>
        <taxon>Spirurina</taxon>
        <taxon>Ascaridomorpha</taxon>
        <taxon>Ascaridoidea</taxon>
        <taxon>Toxocaridae</taxon>
        <taxon>Toxocara</taxon>
    </lineage>
</organism>
<evidence type="ECO:0000313" key="2">
    <source>
        <dbReference type="EMBL" id="VDM26075.1"/>
    </source>
</evidence>
<feature type="transmembrane region" description="Helical" evidence="1">
    <location>
        <begin position="272"/>
        <end position="293"/>
    </location>
</feature>
<protein>
    <submittedName>
        <fullName evidence="2 4">Uncharacterized protein</fullName>
    </submittedName>
</protein>
<evidence type="ECO:0000256" key="1">
    <source>
        <dbReference type="SAM" id="Phobius"/>
    </source>
</evidence>
<reference evidence="2 3" key="2">
    <citation type="submission" date="2018-11" db="EMBL/GenBank/DDBJ databases">
        <authorList>
            <consortium name="Pathogen Informatics"/>
        </authorList>
    </citation>
    <scope>NUCLEOTIDE SEQUENCE [LARGE SCALE GENOMIC DNA]</scope>
</reference>
<keyword evidence="3" id="KW-1185">Reference proteome</keyword>
<keyword evidence="1" id="KW-1133">Transmembrane helix</keyword>
<gene>
    <name evidence="2" type="ORF">TCNE_LOCUS1386</name>
</gene>
<sequence>MCNGTSFYAHGDLTPLSDCLPVNIAWPSYVAEAAVLTTASPIAACSSPRGLSREDVESARVIDCPLLFAASPTLATRAADTESVCAARGTRPYAITSTTSACVSRGSLLLSKGVQGVAVAQRSSSVVHSFRKPQTLITNTSTKSPGNGVAGGAPSAVGFLGRTTAMQQSLGMDQHRTSGAMPTATVTATARNGTALAGIRTGPRTVTVVPVLSRYPINNSSTSPTQARIGGLTALYRTSSQTVASTGNSAATCLSGYATESQRVRIVVERVLNLWTTVIAVNAVGKAIVVALLQLKSAMLVRWLPVIGVIGNSEPSLADRINSVVVLNWRSLSA</sequence>
<dbReference type="Proteomes" id="UP000050794">
    <property type="component" value="Unassembled WGS sequence"/>
</dbReference>
<dbReference type="EMBL" id="UYWY01001015">
    <property type="protein sequence ID" value="VDM26075.1"/>
    <property type="molecule type" value="Genomic_DNA"/>
</dbReference>